<keyword evidence="3" id="KW-1185">Reference proteome</keyword>
<evidence type="ECO:0000313" key="2">
    <source>
        <dbReference type="EMBL" id="TGO82436.1"/>
    </source>
</evidence>
<proteinExistence type="predicted"/>
<feature type="region of interest" description="Disordered" evidence="1">
    <location>
        <begin position="183"/>
        <end position="225"/>
    </location>
</feature>
<dbReference type="Proteomes" id="UP000297280">
    <property type="component" value="Unassembled WGS sequence"/>
</dbReference>
<sequence>MPYPHWSPKADALFDWVAGGVWCNEQQRCKKWNIVFIKTHVYEGITDFLDAFNKFNPFDENKKEFTFGIIRRHATKKMIQLQKCEWIERPPWLSEDVLKGQFGEVGLKDLHESTSRLRRAAGSDTAQWREKVQKHELNLQKSESVAAQYRDFFQRKEEAERLEACREQEEKLRELQFRNGVKERGFTKDDESSGGLSWTDPNASGFHLQTPEFDSHDGAFRPGVKDRCLTPSLQLETTSTVRR</sequence>
<organism evidence="2 3">
    <name type="scientific">Botrytis porri</name>
    <dbReference type="NCBI Taxonomy" id="87229"/>
    <lineage>
        <taxon>Eukaryota</taxon>
        <taxon>Fungi</taxon>
        <taxon>Dikarya</taxon>
        <taxon>Ascomycota</taxon>
        <taxon>Pezizomycotina</taxon>
        <taxon>Leotiomycetes</taxon>
        <taxon>Helotiales</taxon>
        <taxon>Sclerotiniaceae</taxon>
        <taxon>Botrytis</taxon>
    </lineage>
</organism>
<evidence type="ECO:0000256" key="1">
    <source>
        <dbReference type="SAM" id="MobiDB-lite"/>
    </source>
</evidence>
<dbReference type="AlphaFoldDB" id="A0A4Z1KAK6"/>
<feature type="compositionally biased region" description="Basic and acidic residues" evidence="1">
    <location>
        <begin position="213"/>
        <end position="225"/>
    </location>
</feature>
<gene>
    <name evidence="2" type="ORF">BPOR_0832g00060</name>
</gene>
<dbReference type="OrthoDB" id="3526051at2759"/>
<protein>
    <submittedName>
        <fullName evidence="2">Uncharacterized protein</fullName>
    </submittedName>
</protein>
<reference evidence="2 3" key="1">
    <citation type="submission" date="2017-12" db="EMBL/GenBank/DDBJ databases">
        <title>Comparative genomics of Botrytis spp.</title>
        <authorList>
            <person name="Valero-Jimenez C.A."/>
            <person name="Tapia P."/>
            <person name="Veloso J."/>
            <person name="Silva-Moreno E."/>
            <person name="Staats M."/>
            <person name="Valdes J.H."/>
            <person name="Van Kan J.A.L."/>
        </authorList>
    </citation>
    <scope>NUCLEOTIDE SEQUENCE [LARGE SCALE GENOMIC DNA]</scope>
    <source>
        <strain evidence="2 3">MUCL3349</strain>
    </source>
</reference>
<comment type="caution">
    <text evidence="2">The sequence shown here is derived from an EMBL/GenBank/DDBJ whole genome shotgun (WGS) entry which is preliminary data.</text>
</comment>
<evidence type="ECO:0000313" key="3">
    <source>
        <dbReference type="Proteomes" id="UP000297280"/>
    </source>
</evidence>
<accession>A0A4Z1KAK6</accession>
<dbReference type="EMBL" id="PQXO01000829">
    <property type="protein sequence ID" value="TGO82436.1"/>
    <property type="molecule type" value="Genomic_DNA"/>
</dbReference>
<name>A0A4Z1KAK6_9HELO</name>